<dbReference type="RefSeq" id="NP_504698.1">
    <property type="nucleotide sequence ID" value="NM_072297.6"/>
</dbReference>
<dbReference type="PIR" id="T32994">
    <property type="entry name" value="T32994"/>
</dbReference>
<protein>
    <submittedName>
        <fullName evidence="2">Embryonic mRna (mRNA) Anterior</fullName>
    </submittedName>
</protein>
<feature type="compositionally biased region" description="Polar residues" evidence="1">
    <location>
        <begin position="107"/>
        <end position="123"/>
    </location>
</feature>
<gene>
    <name evidence="2 4" type="primary">era-1</name>
    <name evidence="2" type="ORF">CELE_W02F12.3</name>
    <name evidence="4" type="ORF">W02F12.3</name>
</gene>
<organism evidence="2 3">
    <name type="scientific">Caenorhabditis elegans</name>
    <dbReference type="NCBI Taxonomy" id="6239"/>
    <lineage>
        <taxon>Eukaryota</taxon>
        <taxon>Metazoa</taxon>
        <taxon>Ecdysozoa</taxon>
        <taxon>Nematoda</taxon>
        <taxon>Chromadorea</taxon>
        <taxon>Rhabditida</taxon>
        <taxon>Rhabditina</taxon>
        <taxon>Rhabditomorpha</taxon>
        <taxon>Rhabditoidea</taxon>
        <taxon>Rhabditidae</taxon>
        <taxon>Peloderinae</taxon>
        <taxon>Caenorhabditis</taxon>
    </lineage>
</organism>
<dbReference type="EMBL" id="BX284605">
    <property type="protein sequence ID" value="CCD72932.1"/>
    <property type="molecule type" value="Genomic_DNA"/>
</dbReference>
<dbReference type="KEGG" id="cel:CELE_W02F12.3"/>
<dbReference type="FunCoup" id="O45146">
    <property type="interactions" value="22"/>
</dbReference>
<dbReference type="HOGENOM" id="CLU_712197_0_0_1"/>
<dbReference type="GeneID" id="179061"/>
<feature type="compositionally biased region" description="Polar residues" evidence="1">
    <location>
        <begin position="187"/>
        <end position="196"/>
    </location>
</feature>
<feature type="compositionally biased region" description="Low complexity" evidence="1">
    <location>
        <begin position="137"/>
        <end position="154"/>
    </location>
</feature>
<keyword evidence="5" id="KW-1267">Proteomics identification</keyword>
<feature type="compositionally biased region" description="Polar residues" evidence="1">
    <location>
        <begin position="229"/>
        <end position="242"/>
    </location>
</feature>
<reference evidence="2 3" key="1">
    <citation type="journal article" date="1998" name="Science">
        <title>Genome sequence of the nematode C. elegans: a platform for investigating biology.</title>
        <authorList>
            <consortium name="The C. elegans sequencing consortium"/>
            <person name="Sulson J.E."/>
            <person name="Waterston R."/>
        </authorList>
    </citation>
    <scope>NUCLEOTIDE SEQUENCE [LARGE SCALE GENOMIC DNA]</scope>
    <source>
        <strain evidence="2 3">Bristol N2</strain>
    </source>
</reference>
<dbReference type="InParanoid" id="O45146"/>
<feature type="compositionally biased region" description="Low complexity" evidence="1">
    <location>
        <begin position="50"/>
        <end position="67"/>
    </location>
</feature>
<feature type="compositionally biased region" description="Polar residues" evidence="1">
    <location>
        <begin position="161"/>
        <end position="173"/>
    </location>
</feature>
<dbReference type="AlphaFoldDB" id="O45146"/>
<evidence type="ECO:0000256" key="1">
    <source>
        <dbReference type="SAM" id="MobiDB-lite"/>
    </source>
</evidence>
<dbReference type="WormBase" id="W02F12.3">
    <property type="protein sequence ID" value="CE14476"/>
    <property type="gene ID" value="WBGene00020948"/>
    <property type="gene designation" value="era-1"/>
</dbReference>
<dbReference type="Bgee" id="WBGene00020948">
    <property type="expression patterns" value="Expressed in germ line (C elegans) and 7 other cell types or tissues"/>
</dbReference>
<dbReference type="Proteomes" id="UP000001940">
    <property type="component" value="Chromosome V"/>
</dbReference>
<evidence type="ECO:0000313" key="3">
    <source>
        <dbReference type="Proteomes" id="UP000001940"/>
    </source>
</evidence>
<dbReference type="GO" id="GO:0005737">
    <property type="term" value="C:cytoplasm"/>
    <property type="evidence" value="ECO:0000314"/>
    <property type="project" value="WormBase"/>
</dbReference>
<keyword evidence="3" id="KW-1185">Reference proteome</keyword>
<evidence type="ECO:0000313" key="4">
    <source>
        <dbReference type="WormBase" id="W02F12.3"/>
    </source>
</evidence>
<dbReference type="PaxDb" id="6239-W02F12.3"/>
<feature type="region of interest" description="Disordered" evidence="1">
    <location>
        <begin position="45"/>
        <end position="90"/>
    </location>
</feature>
<accession>O45146</accession>
<dbReference type="UCSC" id="W02F12.3">
    <property type="organism name" value="c. elegans"/>
</dbReference>
<dbReference type="IntAct" id="O45146">
    <property type="interactions" value="1"/>
</dbReference>
<name>O45146_CAEEL</name>
<dbReference type="AGR" id="WB:WBGene00020948"/>
<dbReference type="STRING" id="6239.W02F12.3.1"/>
<dbReference type="PeptideAtlas" id="O45146"/>
<dbReference type="CTD" id="179061"/>
<proteinExistence type="evidence at protein level"/>
<evidence type="ECO:0000313" key="2">
    <source>
        <dbReference type="EMBL" id="CCD72932.1"/>
    </source>
</evidence>
<feature type="region of interest" description="Disordered" evidence="1">
    <location>
        <begin position="107"/>
        <end position="330"/>
    </location>
</feature>
<evidence type="ECO:0007829" key="5">
    <source>
        <dbReference type="PeptideAtlas" id="O45146"/>
    </source>
</evidence>
<feature type="compositionally biased region" description="Polar residues" evidence="1">
    <location>
        <begin position="268"/>
        <end position="288"/>
    </location>
</feature>
<sequence length="388" mass="41655">MADLTALIAIIRDWYSASVQRRQMIENSHIIPSSEFNIFRSARMAGDDVPSTSGAPPGSSSAPTPAGNQVAPMPATRPREAESQNAAQPGLSTQIWRAICPLCGSNRVSNTEENTNVPVTGNVTPRDVQTDQPVADLQSPPLSPSSSVEQSGSLPPLPESPASQANRESTSAQPRLDQIPEDPSEASMANQTPSEQSSRDRDSQCSCPSRAPVEDPVASFELNDKDSISIPSDSGASLRTGSAGSGGEPEVPLAQNNPEARGRREWLQHQNAVGSGDTPSTRPSTAENNSDHGEGPSEPQNRPPSRPEDDDDDSNKPSTSGFIRKGKSLSRQMKVSVAHFWNEYKTVYPSERLPAPTTSPGSPKINDGKECWLDSFKNRTIEQDLFTF</sequence>
<dbReference type="GO" id="GO:0005938">
    <property type="term" value="C:cell cortex"/>
    <property type="evidence" value="ECO:0000314"/>
    <property type="project" value="WormBase"/>
</dbReference>